<dbReference type="SUPFAM" id="SSF49313">
    <property type="entry name" value="Cadherin-like"/>
    <property type="match status" value="16"/>
</dbReference>
<reference evidence="20" key="1">
    <citation type="submission" date="2018-11" db="EMBL/GenBank/DDBJ databases">
        <authorList>
            <person name="Alioto T."/>
            <person name="Alioto T."/>
        </authorList>
    </citation>
    <scope>NUCLEOTIDE SEQUENCE</scope>
</reference>
<feature type="domain" description="Cadherin" evidence="19">
    <location>
        <begin position="1447"/>
        <end position="1550"/>
    </location>
</feature>
<evidence type="ECO:0000256" key="1">
    <source>
        <dbReference type="ARBA" id="ARBA00004167"/>
    </source>
</evidence>
<keyword evidence="2 13" id="KW-0245">EGF-like domain</keyword>
<dbReference type="GO" id="GO:0007156">
    <property type="term" value="P:homophilic cell adhesion via plasma membrane adhesion molecules"/>
    <property type="evidence" value="ECO:0007669"/>
    <property type="project" value="InterPro"/>
</dbReference>
<evidence type="ECO:0000256" key="2">
    <source>
        <dbReference type="ARBA" id="ARBA00022536"/>
    </source>
</evidence>
<dbReference type="InterPro" id="IPR000742">
    <property type="entry name" value="EGF"/>
</dbReference>
<feature type="domain" description="EGF-like" evidence="18">
    <location>
        <begin position="2275"/>
        <end position="2320"/>
    </location>
</feature>
<feature type="domain" description="Cadherin" evidence="19">
    <location>
        <begin position="1122"/>
        <end position="1223"/>
    </location>
</feature>
<dbReference type="Pfam" id="PF00028">
    <property type="entry name" value="Cadherin"/>
    <property type="match status" value="10"/>
</dbReference>
<dbReference type="EMBL" id="UYJE01010048">
    <property type="protein sequence ID" value="VDI79268.1"/>
    <property type="molecule type" value="Genomic_DNA"/>
</dbReference>
<feature type="disulfide bond" evidence="13">
    <location>
        <begin position="2588"/>
        <end position="2597"/>
    </location>
</feature>
<feature type="region of interest" description="Disordered" evidence="15">
    <location>
        <begin position="1887"/>
        <end position="1910"/>
    </location>
</feature>
<dbReference type="Proteomes" id="UP000596742">
    <property type="component" value="Unassembled WGS sequence"/>
</dbReference>
<feature type="domain" description="Laminin G" evidence="17">
    <location>
        <begin position="2074"/>
        <end position="2272"/>
    </location>
</feature>
<evidence type="ECO:0000256" key="12">
    <source>
        <dbReference type="PROSITE-ProRule" id="PRU00043"/>
    </source>
</evidence>
<evidence type="ECO:0000256" key="15">
    <source>
        <dbReference type="SAM" id="MobiDB-lite"/>
    </source>
</evidence>
<keyword evidence="10 13" id="KW-1015">Disulfide bond</keyword>
<feature type="domain" description="Cadherin" evidence="19">
    <location>
        <begin position="786"/>
        <end position="889"/>
    </location>
</feature>
<dbReference type="InterPro" id="IPR056370">
    <property type="entry name" value="Shg-like_Ig-like"/>
</dbReference>
<keyword evidence="6 12" id="KW-0106">Calcium</keyword>
<dbReference type="PRINTS" id="PR00205">
    <property type="entry name" value="CADHERIN"/>
</dbReference>
<dbReference type="Gene3D" id="2.10.25.10">
    <property type="entry name" value="Laminin"/>
    <property type="match status" value="2"/>
</dbReference>
<evidence type="ECO:0000256" key="13">
    <source>
        <dbReference type="PROSITE-ProRule" id="PRU00076"/>
    </source>
</evidence>
<evidence type="ECO:0000256" key="8">
    <source>
        <dbReference type="ARBA" id="ARBA00022989"/>
    </source>
</evidence>
<dbReference type="PROSITE" id="PS50025">
    <property type="entry name" value="LAM_G_DOMAIN"/>
    <property type="match status" value="2"/>
</dbReference>
<dbReference type="PROSITE" id="PS50026">
    <property type="entry name" value="EGF_3"/>
    <property type="match status" value="3"/>
</dbReference>
<dbReference type="OrthoDB" id="6079678at2759"/>
<feature type="domain" description="Cadherin" evidence="19">
    <location>
        <begin position="679"/>
        <end position="785"/>
    </location>
</feature>
<feature type="disulfide bond" evidence="13">
    <location>
        <begin position="2310"/>
        <end position="2319"/>
    </location>
</feature>
<feature type="domain" description="Cadherin" evidence="19">
    <location>
        <begin position="466"/>
        <end position="569"/>
    </location>
</feature>
<feature type="domain" description="EGF-like" evidence="18">
    <location>
        <begin position="2036"/>
        <end position="2073"/>
    </location>
</feature>
<evidence type="ECO:0000259" key="18">
    <source>
        <dbReference type="PROSITE" id="PS50026"/>
    </source>
</evidence>
<dbReference type="InterPro" id="IPR020894">
    <property type="entry name" value="Cadherin_CS"/>
</dbReference>
<dbReference type="SMART" id="SM00112">
    <property type="entry name" value="CA"/>
    <property type="match status" value="15"/>
</dbReference>
<dbReference type="InterPro" id="IPR001791">
    <property type="entry name" value="Laminin_G"/>
</dbReference>
<feature type="domain" description="Cadherin" evidence="19">
    <location>
        <begin position="570"/>
        <end position="677"/>
    </location>
</feature>
<evidence type="ECO:0000256" key="16">
    <source>
        <dbReference type="SAM" id="Phobius"/>
    </source>
</evidence>
<keyword evidence="4" id="KW-0732">Signal</keyword>
<comment type="caution">
    <text evidence="13">Lacks conserved residue(s) required for the propagation of feature annotation.</text>
</comment>
<gene>
    <name evidence="20" type="ORF">MGAL_10B068436</name>
</gene>
<keyword evidence="11" id="KW-0325">Glycoprotein</keyword>
<keyword evidence="8 16" id="KW-1133">Transmembrane helix</keyword>
<sequence length="2667" mass="294423">MGKQTDVWHFYQKFQGLYAMEKDIPWVIPKSYKPGLLVEGLESLVGLINSDAQISCDIHGDSSNLFELVSSGIKLISKLPIESKALYFSLQCTNGKGHGHAGIHITVADDNHGNSLPQFRNSLSQKTNVAVQQDNLIQSFDQQSHRRVRRQAVTRTLSVLEDKTDILTLESPQPGVTTLLWSISSDDTGTFIVNNLGKVSVKPGKKLDYDFGPRNYNIQVQVKSSDGQQVLKTYLVDITVNDVNDEAPQITNHPTPYQAAVETVSSIGTLVYQLSAYDPDTTANVKFYLEVPNDNFDVEPNTGWIKTKKTLSNSNSFVVRAYAQDTAATGAEQKSPPVIVTVYTGNLKPQFNETAYQAKVQETNQADQTFDTLSTDGNISLVYAINFQKKLGGTTTYTVLDGSSISDKFKIDNDGKGVMLTSLNYETDPKSFSLTIQAEDSYSQLKSTVPLTVFLEDKNEFDPTFTLSTYTARVPEDLAIGQSILTVTANDEDLNSNLSFWVSEPLFRVVSLSVNQGQLQVNSTLDYDRQTSHRYEFDIYVKDDGVPSRTSQAKVLIDLTNVNDEKPQFQDDNMVTTIKDNIASGTDVYLVQAVDPDGDKVTYSFENNANVKDIFQINGQTGQITVQGSVPTNIDQYNLKIWATDDGSCCTASRPNQRQESTVTVNIVDAVNTKPSFTDCSSYRPKVLENEAAGTSVFTVSATDNNRGDNGVVEYFAVTDSQTVYFTINQTTGEVTTVMSLDRESFGSRYLFFTVRAVDKGQPPGDDYCTFPITIDDKNDNNPEFGAAQYAGNVLKTAVANTVVMTVKATDKDIGINADVTYTKAVDTEYFNIDTNTGVITVAKTLMSAPDSVVFQVKATDKGNPPRSSTNVIITITIANDDGQNPPVWSTNNPAFSVNETSRQDTLVGSLTATSQITASSGVSFSAIANGQAGSQVPPFYIQQDQTNLNQVNIYILDSLNFEDVKSYTFQLRARDNIGEVYKDVFPVITVLDQNDEIPNFRGADPLSTYIEASVQENLAPGAAVTTVAAIDEDINPLFKQLKYSLYGAYAQNFSIDQSTGAITTRSSFDREASTNHYYLLNVRVDDGYPSARPSANGQPNMDVATVRVKIGDENDNPPNFEKTIYYANVNEDAFISSIVTTVEAKDRDEATFQYNIVPGPGSSFFSIKTQQLVGEIVVAGNLDYENGDKAYNLTIRVNDGKYTAETLVEITINDVNDNPPVFDKPSYVIRNVTEEMVYSPQNPLMLLQAHAMDPDTFREKGMEYRISNEDPVIANLFSIDANTGILNLVGKLDRDKPDGREVYQFNLLAIDEPGETIRLTGYATVQIFPIDINDNKPKFIPDNPTGTVNEMSPVGTSVMRVIAEDYDAGLNAEFTFQIIGDGTPRTAFRIEGDGQVFTTVADLDREKHAQYFFVVQAVDKGSTPQTSSASVTINIIDINDNPPVFNESVYRVTIPETHSGAILTIKADDPDVDEVLRYSLNQDAYKHFTITTQGREGIIGVYNGSNPDYEAGETFFNLTATVKDREDKYTASTNIQITIEDVNDEKPIFMIKNKEINRDEGSDTPVNSELATFTATDRDTGLNGEISYFIGKDPRDENPKEYFKLEEYVDPTTSKLSARIRLNKLLDREHIAKHTVYILAMDKGVPSLTGTATLTVSVNDINDEFPKIKGVPYAKIMENAPISTLVTTVLGEDPDLPNNGPPFGFDGIPCTSQSQAQCKFDVNFMAGLDGGNGGAQIKSKEVFDREVKKFYYLPIKMWDKRGVSNVLSQTGTNTLTIEIGDINDNPHGPGTQNIHVYNYKGMFKNIEIGAVNYADLDDHDIDDKTFVGPDNYQKFFSVNRESGMITMLHNVPTGKWTFNVDVSDRVDGLTTKSSVTVTIEEMPEEAPYKSGSVRLSGTTPEKFITPDSEGLSPYDKFRTRLANSLGAEKENVQMISVLKKDDFTDVRFSAHGSPYYSNTKMNGAVLKNKNGFAQDAGATIEMINIDECLKETCESGCYNYLNVTGKANLVNVRGNAIVGVETFVQGKCGCHEPVSQTECDPTYCYNGGTCKKDYWNVLSCECSAGFDGPRCQSTRHGFDGTGYALYKPLEQCENSETSIEFITSSDNGLLMYNGPVSDDFQPQDYMSLELAGGYPILKIDQGSGAQTLSINSNSLNGGNKLSDGKWHHINIRRRGKLITLTVDYCKDIAPTTDGIVDDRSICEVTMSTPGENMFLNVNAPLQLGGRQSQPNLPAGITNNKFNGCVRNLRHNNELYDLYTGSGTYPGSFDGCPKEDDACQKNSVNIPKKCGDNGDCQITDLATGATICICNSGWRGDTCDIQTSIKDLQGTGSYMDWTLESTFQSLLSHWDTDVHVMYRTRDTDGVIFHVSSTSTNEFVRLEIVGNHLQVLYNLGDGNHVVSLDRVMASDGQWHKVLIKRRGKFLALAMDNGEGPRYSETQGPDYGHHLMPIKNNQIYAGAALTYTHNTITVSNEKDLNSTCLNDIRLANSWFPMTAGESQQNVKIKLVNEQKVTDNCVRNDCVNAACRLPFVCRPLWEKYECVCPLHYIKQGSTCVPYDYCRIDTPCHPDADCVNDPTNDYGYVCNCHSGWEGRTCYTLMIVDSGSAGVGAWIVAPILVILLILVIAALLWWKCRQTDEGLIEDDEKEDYEVRENVMDYDEEGAGN</sequence>
<accession>A0A8B6HIH3</accession>
<dbReference type="Pfam" id="PF02210">
    <property type="entry name" value="Laminin_G_2"/>
    <property type="match status" value="2"/>
</dbReference>
<feature type="domain" description="Cadherin" evidence="19">
    <location>
        <begin position="1341"/>
        <end position="1446"/>
    </location>
</feature>
<evidence type="ECO:0000259" key="17">
    <source>
        <dbReference type="PROSITE" id="PS50025"/>
    </source>
</evidence>
<dbReference type="CDD" id="cd00054">
    <property type="entry name" value="EGF_CA"/>
    <property type="match status" value="2"/>
</dbReference>
<dbReference type="Gene3D" id="2.60.120.200">
    <property type="match status" value="2"/>
</dbReference>
<feature type="transmembrane region" description="Helical" evidence="16">
    <location>
        <begin position="2610"/>
        <end position="2633"/>
    </location>
</feature>
<feature type="domain" description="Cadherin" evidence="19">
    <location>
        <begin position="1563"/>
        <end position="1669"/>
    </location>
</feature>
<evidence type="ECO:0000313" key="21">
    <source>
        <dbReference type="Proteomes" id="UP000596742"/>
    </source>
</evidence>
<feature type="domain" description="Cadherin" evidence="19">
    <location>
        <begin position="890"/>
        <end position="1001"/>
    </location>
</feature>
<dbReference type="Gene3D" id="2.60.40.60">
    <property type="entry name" value="Cadherins"/>
    <property type="match status" value="15"/>
</dbReference>
<evidence type="ECO:0000256" key="11">
    <source>
        <dbReference type="ARBA" id="ARBA00023180"/>
    </source>
</evidence>
<dbReference type="SMART" id="SM00181">
    <property type="entry name" value="EGF"/>
    <property type="match status" value="4"/>
</dbReference>
<keyword evidence="5" id="KW-0677">Repeat</keyword>
<protein>
    <submittedName>
        <fullName evidence="20">Uncharacterized protein</fullName>
    </submittedName>
</protein>
<dbReference type="GO" id="GO:0005509">
    <property type="term" value="F:calcium ion binding"/>
    <property type="evidence" value="ECO:0007669"/>
    <property type="project" value="UniProtKB-UniRule"/>
</dbReference>
<feature type="disulfide bond" evidence="13">
    <location>
        <begin position="2063"/>
        <end position="2072"/>
    </location>
</feature>
<evidence type="ECO:0000256" key="4">
    <source>
        <dbReference type="ARBA" id="ARBA00022729"/>
    </source>
</evidence>
<feature type="domain" description="EGF-like" evidence="18">
    <location>
        <begin position="2558"/>
        <end position="2598"/>
    </location>
</feature>
<dbReference type="GO" id="GO:0005886">
    <property type="term" value="C:plasma membrane"/>
    <property type="evidence" value="ECO:0007669"/>
    <property type="project" value="InterPro"/>
</dbReference>
<dbReference type="FunFam" id="2.60.40.60:FF:000058">
    <property type="entry name" value="FAT atypical cadherin 3"/>
    <property type="match status" value="1"/>
</dbReference>
<feature type="domain" description="Cadherin" evidence="19">
    <location>
        <begin position="1007"/>
        <end position="1121"/>
    </location>
</feature>
<feature type="domain" description="Cadherin" evidence="19">
    <location>
        <begin position="1669"/>
        <end position="1792"/>
    </location>
</feature>
<feature type="domain" description="Cadherin" evidence="19">
    <location>
        <begin position="1252"/>
        <end position="1340"/>
    </location>
</feature>
<feature type="domain" description="Cadherin" evidence="19">
    <location>
        <begin position="253"/>
        <end position="351"/>
    </location>
</feature>
<feature type="disulfide bond" evidence="14">
    <location>
        <begin position="2245"/>
        <end position="2272"/>
    </location>
</feature>
<feature type="domain" description="Cadherin" evidence="19">
    <location>
        <begin position="352"/>
        <end position="465"/>
    </location>
</feature>
<dbReference type="CDD" id="cd11304">
    <property type="entry name" value="Cadherin_repeat"/>
    <property type="match status" value="15"/>
</dbReference>
<dbReference type="PROSITE" id="PS01186">
    <property type="entry name" value="EGF_2"/>
    <property type="match status" value="3"/>
</dbReference>
<evidence type="ECO:0000256" key="14">
    <source>
        <dbReference type="PROSITE-ProRule" id="PRU00122"/>
    </source>
</evidence>
<evidence type="ECO:0000256" key="9">
    <source>
        <dbReference type="ARBA" id="ARBA00023136"/>
    </source>
</evidence>
<dbReference type="FunFam" id="2.60.40.60:FF:000116">
    <property type="entry name" value="Dachsous cadherin-related 2"/>
    <property type="match status" value="1"/>
</dbReference>
<dbReference type="CDD" id="cd00110">
    <property type="entry name" value="LamG"/>
    <property type="match status" value="2"/>
</dbReference>
<evidence type="ECO:0000256" key="5">
    <source>
        <dbReference type="ARBA" id="ARBA00022737"/>
    </source>
</evidence>
<organism evidence="20 21">
    <name type="scientific">Mytilus galloprovincialis</name>
    <name type="common">Mediterranean mussel</name>
    <dbReference type="NCBI Taxonomy" id="29158"/>
    <lineage>
        <taxon>Eukaryota</taxon>
        <taxon>Metazoa</taxon>
        <taxon>Spiralia</taxon>
        <taxon>Lophotrochozoa</taxon>
        <taxon>Mollusca</taxon>
        <taxon>Bivalvia</taxon>
        <taxon>Autobranchia</taxon>
        <taxon>Pteriomorphia</taxon>
        <taxon>Mytilida</taxon>
        <taxon>Mytiloidea</taxon>
        <taxon>Mytilidae</taxon>
        <taxon>Mytilinae</taxon>
        <taxon>Mytilus</taxon>
    </lineage>
</organism>
<comment type="caution">
    <text evidence="20">The sequence shown here is derived from an EMBL/GenBank/DDBJ whole genome shotgun (WGS) entry which is preliminary data.</text>
</comment>
<feature type="domain" description="Laminin G" evidence="17">
    <location>
        <begin position="2327"/>
        <end position="2518"/>
    </location>
</feature>
<keyword evidence="9 16" id="KW-0472">Membrane</keyword>
<keyword evidence="7" id="KW-0130">Cell adhesion</keyword>
<dbReference type="SMART" id="SM00282">
    <property type="entry name" value="LamG"/>
    <property type="match status" value="2"/>
</dbReference>
<keyword evidence="21" id="KW-1185">Reference proteome</keyword>
<dbReference type="FunFam" id="2.60.40.60:FF:000092">
    <property type="entry name" value="Protocadherin 8"/>
    <property type="match status" value="1"/>
</dbReference>
<dbReference type="SUPFAM" id="SSF49899">
    <property type="entry name" value="Concanavalin A-like lectins/glucanases"/>
    <property type="match status" value="2"/>
</dbReference>
<name>A0A8B6HIH3_MYTGA</name>
<keyword evidence="3 16" id="KW-0812">Transmembrane</keyword>
<evidence type="ECO:0000256" key="6">
    <source>
        <dbReference type="ARBA" id="ARBA00022837"/>
    </source>
</evidence>
<dbReference type="FunFam" id="2.60.40.60:FF:000020">
    <property type="entry name" value="Dachsous cadherin-related 1b"/>
    <property type="match status" value="1"/>
</dbReference>
<dbReference type="Pfam" id="PF24811">
    <property type="entry name" value="Ig_Shg"/>
    <property type="match status" value="1"/>
</dbReference>
<dbReference type="GO" id="GO:0007163">
    <property type="term" value="P:establishment or maintenance of cell polarity"/>
    <property type="evidence" value="ECO:0007669"/>
    <property type="project" value="UniProtKB-ARBA"/>
</dbReference>
<comment type="subcellular location">
    <subcellularLocation>
        <location evidence="1">Membrane</location>
        <topology evidence="1">Single-pass membrane protein</topology>
    </subcellularLocation>
</comment>
<dbReference type="PANTHER" id="PTHR24026">
    <property type="entry name" value="FAT ATYPICAL CADHERIN-RELATED"/>
    <property type="match status" value="1"/>
</dbReference>
<evidence type="ECO:0000256" key="3">
    <source>
        <dbReference type="ARBA" id="ARBA00022692"/>
    </source>
</evidence>
<proteinExistence type="predicted"/>
<dbReference type="InterPro" id="IPR002126">
    <property type="entry name" value="Cadherin-like_dom"/>
</dbReference>
<dbReference type="InterPro" id="IPR013320">
    <property type="entry name" value="ConA-like_dom_sf"/>
</dbReference>
<dbReference type="PROSITE" id="PS00232">
    <property type="entry name" value="CADHERIN_1"/>
    <property type="match status" value="4"/>
</dbReference>
<evidence type="ECO:0000259" key="19">
    <source>
        <dbReference type="PROSITE" id="PS50268"/>
    </source>
</evidence>
<evidence type="ECO:0000313" key="20">
    <source>
        <dbReference type="EMBL" id="VDI79268.1"/>
    </source>
</evidence>
<dbReference type="PROSITE" id="PS00022">
    <property type="entry name" value="EGF_1"/>
    <property type="match status" value="3"/>
</dbReference>
<evidence type="ECO:0000256" key="7">
    <source>
        <dbReference type="ARBA" id="ARBA00022889"/>
    </source>
</evidence>
<evidence type="ECO:0000256" key="10">
    <source>
        <dbReference type="ARBA" id="ARBA00023157"/>
    </source>
</evidence>
<dbReference type="PROSITE" id="PS50268">
    <property type="entry name" value="CADHERIN_2"/>
    <property type="match status" value="15"/>
</dbReference>
<dbReference type="PANTHER" id="PTHR24026:SF136">
    <property type="entry name" value="PROTOCADHERIN-23"/>
    <property type="match status" value="1"/>
</dbReference>
<feature type="domain" description="Cadherin" evidence="19">
    <location>
        <begin position="181"/>
        <end position="250"/>
    </location>
</feature>
<dbReference type="InterPro" id="IPR015919">
    <property type="entry name" value="Cadherin-like_sf"/>
</dbReference>